<feature type="compositionally biased region" description="Basic residues" evidence="1">
    <location>
        <begin position="232"/>
        <end position="243"/>
    </location>
</feature>
<keyword evidence="3" id="KW-1185">Reference proteome</keyword>
<evidence type="ECO:0000313" key="3">
    <source>
        <dbReference type="Proteomes" id="UP000765509"/>
    </source>
</evidence>
<name>A0A9Q3KF12_9BASI</name>
<evidence type="ECO:0000256" key="1">
    <source>
        <dbReference type="SAM" id="MobiDB-lite"/>
    </source>
</evidence>
<sequence>SDNVVRQENIEISSTATIIIPASTANSDHNSTVIITQNNQPEPGFSELINLEMSNTLQKAKNLAKCKSGASYSPSSHSQKGYTRDYGRSQSDAEGQGSVNGSQNNKLCHSEAYNTVLPSNKAETATRSLSGHIKSQPEGRQEFIAAQRVPHPCRSVEKLHKFLPDFEKILWPSQNLKDTQWMASIDGKGKHYSFNSRMEEKQPSTTQAKSKNSPSNQQQQFKCEKATTSSKQGKRQRTGHKPIHPGLQNPKDSAGCHGKCISDGHNNYGIVKK</sequence>
<evidence type="ECO:0000313" key="2">
    <source>
        <dbReference type="EMBL" id="MBW0578951.1"/>
    </source>
</evidence>
<proteinExistence type="predicted"/>
<feature type="region of interest" description="Disordered" evidence="1">
    <location>
        <begin position="66"/>
        <end position="106"/>
    </location>
</feature>
<gene>
    <name evidence="2" type="ORF">O181_118666</name>
</gene>
<feature type="compositionally biased region" description="Polar residues" evidence="1">
    <location>
        <begin position="70"/>
        <end position="81"/>
    </location>
</feature>
<feature type="compositionally biased region" description="Low complexity" evidence="1">
    <location>
        <begin position="207"/>
        <end position="221"/>
    </location>
</feature>
<feature type="non-terminal residue" evidence="2">
    <location>
        <position position="1"/>
    </location>
</feature>
<organism evidence="2 3">
    <name type="scientific">Austropuccinia psidii MF-1</name>
    <dbReference type="NCBI Taxonomy" id="1389203"/>
    <lineage>
        <taxon>Eukaryota</taxon>
        <taxon>Fungi</taxon>
        <taxon>Dikarya</taxon>
        <taxon>Basidiomycota</taxon>
        <taxon>Pucciniomycotina</taxon>
        <taxon>Pucciniomycetes</taxon>
        <taxon>Pucciniales</taxon>
        <taxon>Sphaerophragmiaceae</taxon>
        <taxon>Austropuccinia</taxon>
    </lineage>
</organism>
<feature type="region of interest" description="Disordered" evidence="1">
    <location>
        <begin position="196"/>
        <end position="255"/>
    </location>
</feature>
<dbReference type="Proteomes" id="UP000765509">
    <property type="component" value="Unassembled WGS sequence"/>
</dbReference>
<accession>A0A9Q3KF12</accession>
<comment type="caution">
    <text evidence="2">The sequence shown here is derived from an EMBL/GenBank/DDBJ whole genome shotgun (WGS) entry which is preliminary data.</text>
</comment>
<reference evidence="2" key="1">
    <citation type="submission" date="2021-03" db="EMBL/GenBank/DDBJ databases">
        <title>Draft genome sequence of rust myrtle Austropuccinia psidii MF-1, a brazilian biotype.</title>
        <authorList>
            <person name="Quecine M.C."/>
            <person name="Pachon D.M.R."/>
            <person name="Bonatelli M.L."/>
            <person name="Correr F.H."/>
            <person name="Franceschini L.M."/>
            <person name="Leite T.F."/>
            <person name="Margarido G.R.A."/>
            <person name="Almeida C.A."/>
            <person name="Ferrarezi J.A."/>
            <person name="Labate C.A."/>
        </authorList>
    </citation>
    <scope>NUCLEOTIDE SEQUENCE</scope>
    <source>
        <strain evidence="2">MF-1</strain>
    </source>
</reference>
<dbReference type="EMBL" id="AVOT02103969">
    <property type="protein sequence ID" value="MBW0578951.1"/>
    <property type="molecule type" value="Genomic_DNA"/>
</dbReference>
<dbReference type="AlphaFoldDB" id="A0A9Q3KF12"/>
<feature type="compositionally biased region" description="Polar residues" evidence="1">
    <location>
        <begin position="88"/>
        <end position="106"/>
    </location>
</feature>
<protein>
    <submittedName>
        <fullName evidence="2">Uncharacterized protein</fullName>
    </submittedName>
</protein>